<protein>
    <submittedName>
        <fullName evidence="2">PaREP1/PaREP8 domain containing family protein</fullName>
    </submittedName>
</protein>
<evidence type="ECO:0000313" key="2">
    <source>
        <dbReference type="EMBL" id="ABP51734.1"/>
    </source>
</evidence>
<organism evidence="2 3">
    <name type="scientific">Pyrobaculum arsenaticum (strain DSM 13514 / JCM 11321 / PZ6)</name>
    <dbReference type="NCBI Taxonomy" id="340102"/>
    <lineage>
        <taxon>Archaea</taxon>
        <taxon>Thermoproteota</taxon>
        <taxon>Thermoprotei</taxon>
        <taxon>Thermoproteales</taxon>
        <taxon>Thermoproteaceae</taxon>
        <taxon>Pyrobaculum</taxon>
    </lineage>
</organism>
<evidence type="ECO:0000313" key="3">
    <source>
        <dbReference type="Proteomes" id="UP000001567"/>
    </source>
</evidence>
<sequence>MRCRKESSEKLESLQKRGWYPNYVEADPDDKVELHLKLCEKYLREAEQLTQKGGYVQASEKAWGAAAQIVDAVASKRGEELKSHGDLWRFVTKLRERLEMPSWPGCGTRLTAYTPTSTRRGPRRSLSKTQLKTSSLRREVETAHMTSPASI</sequence>
<dbReference type="PANTHER" id="PTHR34237">
    <property type="entry name" value="PAREP8-RELATED"/>
    <property type="match status" value="1"/>
</dbReference>
<dbReference type="RefSeq" id="WP_011901637.1">
    <property type="nucleotide sequence ID" value="NC_009376.1"/>
</dbReference>
<dbReference type="HOGENOM" id="CLU_1727305_0_0_2"/>
<dbReference type="KEGG" id="pas:Pars_2188"/>
<dbReference type="STRING" id="340102.Pars_2188"/>
<feature type="region of interest" description="Disordered" evidence="1">
    <location>
        <begin position="109"/>
        <end position="151"/>
    </location>
</feature>
<dbReference type="Proteomes" id="UP000001567">
    <property type="component" value="Chromosome"/>
</dbReference>
<dbReference type="OrthoDB" id="28404at2157"/>
<reference evidence="2 3" key="1">
    <citation type="submission" date="2007-04" db="EMBL/GenBank/DDBJ databases">
        <title>Complete sequence of Pyrobaculum arsenaticum DSM 13514.</title>
        <authorList>
            <consortium name="US DOE Joint Genome Institute"/>
            <person name="Copeland A."/>
            <person name="Lucas S."/>
            <person name="Lapidus A."/>
            <person name="Barry K."/>
            <person name="Glavina del Rio T."/>
            <person name="Dalin E."/>
            <person name="Tice H."/>
            <person name="Pitluck S."/>
            <person name="Chain P."/>
            <person name="Malfatti S."/>
            <person name="Shin M."/>
            <person name="Vergez L."/>
            <person name="Schmutz J."/>
            <person name="Larimer F."/>
            <person name="Land M."/>
            <person name="Hauser L."/>
            <person name="Kyrpides N."/>
            <person name="Mikhailova N."/>
            <person name="Cozen A.E."/>
            <person name="Fitz-Gibbon S.T."/>
            <person name="House C.H."/>
            <person name="Saltikov C."/>
            <person name="Lowe T.M."/>
            <person name="Richardson P."/>
        </authorList>
    </citation>
    <scope>NUCLEOTIDE SEQUENCE [LARGE SCALE GENOMIC DNA]</scope>
    <source>
        <strain evidence="3">ATCC 700994 / DSM 13514 / JCM 11321 / PZ6</strain>
    </source>
</reference>
<dbReference type="EMBL" id="CP000660">
    <property type="protein sequence ID" value="ABP51734.1"/>
    <property type="molecule type" value="Genomic_DNA"/>
</dbReference>
<dbReference type="AlphaFoldDB" id="A4WMW7"/>
<dbReference type="Gene3D" id="1.20.120.330">
    <property type="entry name" value="Nucleotidyltransferases domain 2"/>
    <property type="match status" value="1"/>
</dbReference>
<gene>
    <name evidence="2" type="ordered locus">Pars_2188</name>
</gene>
<accession>A4WMW7</accession>
<name>A4WMW7_PYRAR</name>
<dbReference type="PANTHER" id="PTHR34237:SF1">
    <property type="entry name" value="PAREP8"/>
    <property type="match status" value="1"/>
</dbReference>
<dbReference type="GeneID" id="5055554"/>
<dbReference type="Pfam" id="PF05942">
    <property type="entry name" value="PaREP1"/>
    <property type="match status" value="1"/>
</dbReference>
<evidence type="ECO:0000256" key="1">
    <source>
        <dbReference type="SAM" id="MobiDB-lite"/>
    </source>
</evidence>
<dbReference type="InterPro" id="IPR010268">
    <property type="entry name" value="PaREP1"/>
</dbReference>
<proteinExistence type="predicted"/>